<comment type="caution">
    <text evidence="9">The sequence shown here is derived from an EMBL/GenBank/DDBJ whole genome shotgun (WGS) entry which is preliminary data.</text>
</comment>
<protein>
    <recommendedName>
        <fullName evidence="1">RNA-directed DNA polymerase</fullName>
        <ecNumber evidence="1">2.7.7.49</ecNumber>
    </recommendedName>
</protein>
<gene>
    <name evidence="9" type="ORF">Tci_655895</name>
</gene>
<dbReference type="InterPro" id="IPR021109">
    <property type="entry name" value="Peptidase_aspartic_dom_sf"/>
</dbReference>
<proteinExistence type="predicted"/>
<dbReference type="GO" id="GO:0016787">
    <property type="term" value="F:hydrolase activity"/>
    <property type="evidence" value="ECO:0007669"/>
    <property type="project" value="UniProtKB-KW"/>
</dbReference>
<dbReference type="GO" id="GO:0003964">
    <property type="term" value="F:RNA-directed DNA polymerase activity"/>
    <property type="evidence" value="ECO:0007669"/>
    <property type="project" value="UniProtKB-KW"/>
</dbReference>
<dbReference type="Pfam" id="PF17917">
    <property type="entry name" value="RT_RNaseH"/>
    <property type="match status" value="1"/>
</dbReference>
<evidence type="ECO:0000313" key="9">
    <source>
        <dbReference type="EMBL" id="GFA83923.1"/>
    </source>
</evidence>
<dbReference type="InterPro" id="IPR043502">
    <property type="entry name" value="DNA/RNA_pol_sf"/>
</dbReference>
<name>A0A699KCE8_TANCI</name>
<dbReference type="PANTHER" id="PTHR34072:SF44">
    <property type="entry name" value="RNA-DIRECTED DNA POLYMERASE"/>
    <property type="match status" value="1"/>
</dbReference>
<evidence type="ECO:0000256" key="2">
    <source>
        <dbReference type="ARBA" id="ARBA00022679"/>
    </source>
</evidence>
<feature type="non-terminal residue" evidence="9">
    <location>
        <position position="318"/>
    </location>
</feature>
<reference evidence="9" key="1">
    <citation type="journal article" date="2019" name="Sci. Rep.">
        <title>Draft genome of Tanacetum cinerariifolium, the natural source of mosquito coil.</title>
        <authorList>
            <person name="Yamashiro T."/>
            <person name="Shiraishi A."/>
            <person name="Satake H."/>
            <person name="Nakayama K."/>
        </authorList>
    </citation>
    <scope>NUCLEOTIDE SEQUENCE</scope>
</reference>
<dbReference type="CDD" id="cd09274">
    <property type="entry name" value="RNase_HI_RT_Ty3"/>
    <property type="match status" value="1"/>
</dbReference>
<keyword evidence="7 9" id="KW-0695">RNA-directed DNA polymerase</keyword>
<evidence type="ECO:0000256" key="7">
    <source>
        <dbReference type="ARBA" id="ARBA00022918"/>
    </source>
</evidence>
<keyword evidence="5" id="KW-0255">Endonuclease</keyword>
<organism evidence="9">
    <name type="scientific">Tanacetum cinerariifolium</name>
    <name type="common">Dalmatian daisy</name>
    <name type="synonym">Chrysanthemum cinerariifolium</name>
    <dbReference type="NCBI Taxonomy" id="118510"/>
    <lineage>
        <taxon>Eukaryota</taxon>
        <taxon>Viridiplantae</taxon>
        <taxon>Streptophyta</taxon>
        <taxon>Embryophyta</taxon>
        <taxon>Tracheophyta</taxon>
        <taxon>Spermatophyta</taxon>
        <taxon>Magnoliopsida</taxon>
        <taxon>eudicotyledons</taxon>
        <taxon>Gunneridae</taxon>
        <taxon>Pentapetalae</taxon>
        <taxon>asterids</taxon>
        <taxon>campanulids</taxon>
        <taxon>Asterales</taxon>
        <taxon>Asteraceae</taxon>
        <taxon>Asteroideae</taxon>
        <taxon>Anthemideae</taxon>
        <taxon>Anthemidinae</taxon>
        <taxon>Tanacetum</taxon>
    </lineage>
</organism>
<dbReference type="Gene3D" id="2.40.70.10">
    <property type="entry name" value="Acid Proteases"/>
    <property type="match status" value="1"/>
</dbReference>
<dbReference type="EC" id="2.7.7.49" evidence="1"/>
<accession>A0A699KCE8</accession>
<evidence type="ECO:0000256" key="1">
    <source>
        <dbReference type="ARBA" id="ARBA00012493"/>
    </source>
</evidence>
<evidence type="ECO:0000256" key="5">
    <source>
        <dbReference type="ARBA" id="ARBA00022759"/>
    </source>
</evidence>
<dbReference type="AlphaFoldDB" id="A0A699KCE8"/>
<dbReference type="InterPro" id="IPR041373">
    <property type="entry name" value="RT_RNaseH"/>
</dbReference>
<dbReference type="EMBL" id="BKCJ010497941">
    <property type="protein sequence ID" value="GFA83923.1"/>
    <property type="molecule type" value="Genomic_DNA"/>
</dbReference>
<dbReference type="GO" id="GO:0004519">
    <property type="term" value="F:endonuclease activity"/>
    <property type="evidence" value="ECO:0007669"/>
    <property type="project" value="UniProtKB-KW"/>
</dbReference>
<keyword evidence="2" id="KW-0808">Transferase</keyword>
<dbReference type="Gene3D" id="3.30.70.270">
    <property type="match status" value="1"/>
</dbReference>
<evidence type="ECO:0000256" key="4">
    <source>
        <dbReference type="ARBA" id="ARBA00022722"/>
    </source>
</evidence>
<evidence type="ECO:0000259" key="8">
    <source>
        <dbReference type="Pfam" id="PF17917"/>
    </source>
</evidence>
<feature type="domain" description="Reverse transcriptase RNase H-like" evidence="8">
    <location>
        <begin position="198"/>
        <end position="259"/>
    </location>
</feature>
<keyword evidence="3" id="KW-0548">Nucleotidyltransferase</keyword>
<dbReference type="PANTHER" id="PTHR34072">
    <property type="entry name" value="ENZYMATIC POLYPROTEIN-RELATED"/>
    <property type="match status" value="1"/>
</dbReference>
<keyword evidence="6" id="KW-0378">Hydrolase</keyword>
<evidence type="ECO:0000256" key="3">
    <source>
        <dbReference type="ARBA" id="ARBA00022695"/>
    </source>
</evidence>
<evidence type="ECO:0000256" key="6">
    <source>
        <dbReference type="ARBA" id="ARBA00022801"/>
    </source>
</evidence>
<keyword evidence="4" id="KW-0540">Nuclease</keyword>
<dbReference type="InterPro" id="IPR043128">
    <property type="entry name" value="Rev_trsase/Diguanyl_cyclase"/>
</dbReference>
<dbReference type="SUPFAM" id="SSF56672">
    <property type="entry name" value="DNA/RNA polymerases"/>
    <property type="match status" value="1"/>
</dbReference>
<sequence length="318" mass="37202">MLVEVGKFTFPIDFVILEMEKDSKVLLILGRPFIHTADAVIRVNQNIDVIDKILQKDFDALMDEDSEILHSIKGTILEEKLFAEFDEFMAMTIDENSKSKSNTEEPPFEKITFNTDYKIKTSLEEPLTDLELKPFPDNLEFVFLEELSFLLNLDKMLQRYIDVHLVLNWEKCHFMVKVRIMLGHKVSEAVLEVNKAEIKNYTITKKELMAVVFAFEKFQSYLVLSKTIVNIDHSTLRHLFKKQDDKPHLIRWILLLQEFDIKIKDRKGTEDVAADHLSWIENDETSDDSEVNDNFPGEALMEINTRDEPWFADFGNYL</sequence>